<dbReference type="EC" id="3.1.1.4" evidence="17"/>
<evidence type="ECO:0000256" key="10">
    <source>
        <dbReference type="ARBA" id="ARBA00022837"/>
    </source>
</evidence>
<evidence type="ECO:0000256" key="6">
    <source>
        <dbReference type="ARBA" id="ARBA00022692"/>
    </source>
</evidence>
<evidence type="ECO:0000256" key="12">
    <source>
        <dbReference type="ARBA" id="ARBA00023098"/>
    </source>
</evidence>
<keyword evidence="5" id="KW-1134">Transmembrane beta strand</keyword>
<feature type="signal peptide" evidence="17">
    <location>
        <begin position="1"/>
        <end position="21"/>
    </location>
</feature>
<keyword evidence="12 17" id="KW-0443">Lipid metabolism</keyword>
<comment type="cofactor">
    <cofactor evidence="17">
        <name>Ca(2+)</name>
        <dbReference type="ChEBI" id="CHEBI:29108"/>
    </cofactor>
    <text evidence="17">Binds 1 Ca(2+) ion per monomer. In the dimeric form the Ca(2+) is bound by different amino acids with binding of each Ca(2+) shared with ligands coming from each monomer. The Ca(2+) ion may have a role in catalysis.</text>
</comment>
<dbReference type="PRINTS" id="PR01486">
    <property type="entry name" value="PHPHLIPASEA1"/>
</dbReference>
<comment type="similarity">
    <text evidence="3 17">Belongs to the phospholipase A1 family.</text>
</comment>
<evidence type="ECO:0000256" key="7">
    <source>
        <dbReference type="ARBA" id="ARBA00022723"/>
    </source>
</evidence>
<feature type="binding site" description="in dimeric form" evidence="16">
    <location>
        <position position="260"/>
    </location>
    <ligand>
        <name>Ca(2+)</name>
        <dbReference type="ChEBI" id="CHEBI:29108"/>
        <label>1</label>
    </ligand>
</feature>
<evidence type="ECO:0000256" key="11">
    <source>
        <dbReference type="ARBA" id="ARBA00022963"/>
    </source>
</evidence>
<comment type="subunit">
    <text evidence="4 17">Homodimer; dimerization is reversible, and the dimeric form is the active one.</text>
</comment>
<comment type="caution">
    <text evidence="18">The sequence shown here is derived from an EMBL/GenBank/DDBJ whole genome shotgun (WGS) entry which is preliminary data.</text>
</comment>
<keyword evidence="7 16" id="KW-0479">Metal-binding</keyword>
<dbReference type="GO" id="GO:0005509">
    <property type="term" value="F:calcium ion binding"/>
    <property type="evidence" value="ECO:0007669"/>
    <property type="project" value="TreeGrafter"/>
</dbReference>
<evidence type="ECO:0000256" key="2">
    <source>
        <dbReference type="ARBA" id="ARBA00001604"/>
    </source>
</evidence>
<proteinExistence type="inferred from homology"/>
<keyword evidence="11 17" id="KW-0442">Lipid degradation</keyword>
<keyword evidence="14 17" id="KW-0998">Cell outer membrane</keyword>
<dbReference type="EMBL" id="QJTC01000021">
    <property type="protein sequence ID" value="PYE74998.1"/>
    <property type="molecule type" value="Genomic_DNA"/>
</dbReference>
<dbReference type="GO" id="GO:0009279">
    <property type="term" value="C:cell outer membrane"/>
    <property type="evidence" value="ECO:0007669"/>
    <property type="project" value="UniProtKB-SubCell"/>
</dbReference>
<feature type="binding site" description="in dimeric form" evidence="16">
    <location>
        <position position="307"/>
    </location>
    <ligand>
        <name>Ca(2+)</name>
        <dbReference type="ChEBI" id="CHEBI:29108"/>
        <label>1</label>
    </ligand>
</feature>
<gene>
    <name evidence="18" type="ORF">DFQ15_12119</name>
</gene>
<comment type="subcellular location">
    <subcellularLocation>
        <location evidence="17">Cell outer membrane</location>
        <topology evidence="17">Multi-pass membrane protein</topology>
    </subcellularLocation>
    <text evidence="17">One of the very few enzymes located there.</text>
</comment>
<evidence type="ECO:0000256" key="13">
    <source>
        <dbReference type="ARBA" id="ARBA00023136"/>
    </source>
</evidence>
<comment type="catalytic activity">
    <reaction evidence="2 17">
        <text>a 1,2-diacyl-sn-glycero-3-phosphocholine + H2O = a 1-acyl-sn-glycero-3-phosphocholine + a fatty acid + H(+)</text>
        <dbReference type="Rhea" id="RHEA:15801"/>
        <dbReference type="ChEBI" id="CHEBI:15377"/>
        <dbReference type="ChEBI" id="CHEBI:15378"/>
        <dbReference type="ChEBI" id="CHEBI:28868"/>
        <dbReference type="ChEBI" id="CHEBI:57643"/>
        <dbReference type="ChEBI" id="CHEBI:58168"/>
        <dbReference type="EC" id="3.1.1.4"/>
    </reaction>
</comment>
<dbReference type="Pfam" id="PF02253">
    <property type="entry name" value="PLA1"/>
    <property type="match status" value="1"/>
</dbReference>
<keyword evidence="6" id="KW-0812">Transmembrane</keyword>
<dbReference type="Proteomes" id="UP000247540">
    <property type="component" value="Unassembled WGS sequence"/>
</dbReference>
<evidence type="ECO:0000313" key="18">
    <source>
        <dbReference type="EMBL" id="PYE74998.1"/>
    </source>
</evidence>
<name>A0A318SDC6_9BURK</name>
<dbReference type="GO" id="GO:0008970">
    <property type="term" value="F:phospholipase A1 activity"/>
    <property type="evidence" value="ECO:0007669"/>
    <property type="project" value="UniProtKB-EC"/>
</dbReference>
<dbReference type="SUPFAM" id="SSF56931">
    <property type="entry name" value="Outer membrane phospholipase A (OMPLA)"/>
    <property type="match status" value="1"/>
</dbReference>
<dbReference type="PANTHER" id="PTHR40457:SF1">
    <property type="entry name" value="PHOSPHOLIPASE A1"/>
    <property type="match status" value="1"/>
</dbReference>
<evidence type="ECO:0000256" key="8">
    <source>
        <dbReference type="ARBA" id="ARBA00022729"/>
    </source>
</evidence>
<dbReference type="GO" id="GO:0004623">
    <property type="term" value="F:phospholipase A2 activity"/>
    <property type="evidence" value="ECO:0007669"/>
    <property type="project" value="UniProtKB-EC"/>
</dbReference>
<dbReference type="RefSeq" id="WP_110466404.1">
    <property type="nucleotide sequence ID" value="NZ_JAMOFZ010000020.1"/>
</dbReference>
<protein>
    <recommendedName>
        <fullName evidence="17">Phospholipase A1</fullName>
        <ecNumber evidence="17">3.1.1.32</ecNumber>
        <ecNumber evidence="17">3.1.1.4</ecNumber>
    </recommendedName>
    <alternativeName>
        <fullName evidence="17">Phosphatidylcholine 1-acylhydrolase</fullName>
    </alternativeName>
</protein>
<dbReference type="OrthoDB" id="188433at2"/>
<evidence type="ECO:0000256" key="3">
    <source>
        <dbReference type="ARBA" id="ARBA00010525"/>
    </source>
</evidence>
<accession>A0A318SDC6</accession>
<dbReference type="GO" id="GO:0016042">
    <property type="term" value="P:lipid catabolic process"/>
    <property type="evidence" value="ECO:0007669"/>
    <property type="project" value="UniProtKB-KW"/>
</dbReference>
<evidence type="ECO:0000256" key="1">
    <source>
        <dbReference type="ARBA" id="ARBA00000111"/>
    </source>
</evidence>
<dbReference type="Gene3D" id="2.40.230.10">
    <property type="entry name" value="Phospholipase A1"/>
    <property type="match status" value="1"/>
</dbReference>
<evidence type="ECO:0000256" key="15">
    <source>
        <dbReference type="PIRSR" id="PIRSR603187-1"/>
    </source>
</evidence>
<keyword evidence="10 16" id="KW-0106">Calcium</keyword>
<keyword evidence="9 17" id="KW-0378">Hydrolase</keyword>
<dbReference type="InterPro" id="IPR003187">
    <property type="entry name" value="PLipase_A1"/>
</dbReference>
<keyword evidence="13" id="KW-0472">Membrane</keyword>
<organism evidence="18 19">
    <name type="scientific">Xylophilus ampelinus</name>
    <dbReference type="NCBI Taxonomy" id="54067"/>
    <lineage>
        <taxon>Bacteria</taxon>
        <taxon>Pseudomonadati</taxon>
        <taxon>Pseudomonadota</taxon>
        <taxon>Betaproteobacteria</taxon>
        <taxon>Burkholderiales</taxon>
        <taxon>Xylophilus</taxon>
    </lineage>
</organism>
<dbReference type="EC" id="3.1.1.32" evidence="17"/>
<evidence type="ECO:0000256" key="9">
    <source>
        <dbReference type="ARBA" id="ARBA00022801"/>
    </source>
</evidence>
<feature type="chain" id="PRO_5019619919" description="Phospholipase A1" evidence="17">
    <location>
        <begin position="22"/>
        <end position="436"/>
    </location>
</feature>
<feature type="active site" description="Proton acceptor" evidence="15">
    <location>
        <position position="297"/>
    </location>
</feature>
<comment type="catalytic activity">
    <reaction evidence="1 17">
        <text>a 1,2-diacyl-sn-glycero-3-phosphocholine + H2O = a 2-acyl-sn-glycero-3-phosphocholine + a fatty acid + H(+)</text>
        <dbReference type="Rhea" id="RHEA:18689"/>
        <dbReference type="ChEBI" id="CHEBI:15377"/>
        <dbReference type="ChEBI" id="CHEBI:15378"/>
        <dbReference type="ChEBI" id="CHEBI:28868"/>
        <dbReference type="ChEBI" id="CHEBI:57643"/>
        <dbReference type="ChEBI" id="CHEBI:57875"/>
        <dbReference type="EC" id="3.1.1.32"/>
    </reaction>
</comment>
<dbReference type="InterPro" id="IPR036541">
    <property type="entry name" value="PLipase_A1_sf"/>
</dbReference>
<dbReference type="AlphaFoldDB" id="A0A318SDC6"/>
<dbReference type="PANTHER" id="PTHR40457">
    <property type="entry name" value="PHOSPHOLIPASE A1"/>
    <property type="match status" value="1"/>
</dbReference>
<sequence>MKKASLVLALLAVGSAGVAHAQTQTQTQKARAATAKPPVARPGAKAAPLAPVTEGRVATATAWQQCATLADDTERLLCFDQWSKSQQKIVDAVEARSTEAAGTGTAPPGAAPSALRADVAAALAATQPATAEGGSVTASAGIVGVGLEQGCKDRQFSNLSRFWELESGSNCPTFSLRGFRANSLSVVGANSVNRMPRSENANNNATTALDYRKEELRLQLSMRTKVAGGLLTPAGSTLRDSLWVAYSQQSYWQFFNSGLSRPFRSTDYEPEVIYVYPTTAALPGGWNWRYSGAGLVHQSNGQSDPLSRSWNRFYLMTGFEKSNDFSLQARAWKRLYESGFKDNNPQIVNYIGRGELTGTWHYDAKNTFVATARSSFGGTQRGSGRIEWLRSLGDGAGNTFSGLRLHTQLFSGYGDSLTDYNFKRTVFSVGLSLVDF</sequence>
<keyword evidence="8 17" id="KW-0732">Signal</keyword>
<feature type="active site" description="Nucleophile" evidence="15">
    <location>
        <position position="299"/>
    </location>
</feature>
<evidence type="ECO:0000256" key="16">
    <source>
        <dbReference type="PIRSR" id="PIRSR603187-2"/>
    </source>
</evidence>
<evidence type="ECO:0000256" key="17">
    <source>
        <dbReference type="RuleBase" id="RU366027"/>
    </source>
</evidence>
<evidence type="ECO:0000256" key="5">
    <source>
        <dbReference type="ARBA" id="ARBA00022452"/>
    </source>
</evidence>
<evidence type="ECO:0000256" key="14">
    <source>
        <dbReference type="ARBA" id="ARBA00023237"/>
    </source>
</evidence>
<comment type="function">
    <text evidence="17">Hydrolysis of phosphatidylcholine with phospholipase A2 (EC 3.1.1.4) and phospholipase A1 (EC 3.1.1.32) activities.</text>
</comment>
<evidence type="ECO:0000256" key="4">
    <source>
        <dbReference type="ARBA" id="ARBA00011702"/>
    </source>
</evidence>
<reference evidence="18 19" key="1">
    <citation type="submission" date="2018-06" db="EMBL/GenBank/DDBJ databases">
        <title>Genomic Encyclopedia of Type Strains, Phase III (KMG-III): the genomes of soil and plant-associated and newly described type strains.</title>
        <authorList>
            <person name="Whitman W."/>
        </authorList>
    </citation>
    <scope>NUCLEOTIDE SEQUENCE [LARGE SCALE GENOMIC DNA]</scope>
    <source>
        <strain evidence="18 19">CECT 7646</strain>
    </source>
</reference>
<keyword evidence="19" id="KW-1185">Reference proteome</keyword>
<evidence type="ECO:0000313" key="19">
    <source>
        <dbReference type="Proteomes" id="UP000247540"/>
    </source>
</evidence>